<dbReference type="SMART" id="SM00220">
    <property type="entry name" value="S_TKc"/>
    <property type="match status" value="1"/>
</dbReference>
<keyword evidence="5" id="KW-0812">Transmembrane</keyword>
<feature type="signal peptide" evidence="6">
    <location>
        <begin position="1"/>
        <end position="17"/>
    </location>
</feature>
<dbReference type="InterPro" id="IPR000719">
    <property type="entry name" value="Prot_kinase_dom"/>
</dbReference>
<name>A0A9W7FU58_9STRA</name>
<evidence type="ECO:0000256" key="5">
    <source>
        <dbReference type="SAM" id="Phobius"/>
    </source>
</evidence>
<evidence type="ECO:0000256" key="1">
    <source>
        <dbReference type="ARBA" id="ARBA00022741"/>
    </source>
</evidence>
<dbReference type="PROSITE" id="PS00107">
    <property type="entry name" value="PROTEIN_KINASE_ATP"/>
    <property type="match status" value="1"/>
</dbReference>
<dbReference type="EMBL" id="BRXW01000325">
    <property type="protein sequence ID" value="GMI18195.1"/>
    <property type="molecule type" value="Genomic_DNA"/>
</dbReference>
<organism evidence="8 9">
    <name type="scientific">Triparma laevis f. longispina</name>
    <dbReference type="NCBI Taxonomy" id="1714387"/>
    <lineage>
        <taxon>Eukaryota</taxon>
        <taxon>Sar</taxon>
        <taxon>Stramenopiles</taxon>
        <taxon>Ochrophyta</taxon>
        <taxon>Bolidophyceae</taxon>
        <taxon>Parmales</taxon>
        <taxon>Triparmaceae</taxon>
        <taxon>Triparma</taxon>
    </lineage>
</organism>
<dbReference type="OrthoDB" id="535945at2759"/>
<sequence length="1190" mass="130783">MLFVTLLLLLTLSTSDAACSAPGFSVGTDDDGDDICFCPFGYSGSICTTGPFVPSLEDDNYPCDPNAETDDPTSCTQFLSSVNLYTADPLTKRVCYSNIDDQEFGRLTEPVNPLNQLQMMITISEHEVIYIETLVVGGGYNSKIIKYDYRTEERTDLVTLAEGATYAPVAMRKSRFSDHFYLVQRFSIEKYDFEGTKVKDIDTVSSSIRNIDVAQVPGATTQDLKEKLFFLGSDGRVYYVCDDDYTSSCSFSGRPTLFSYTVYWDYISSDPSALVLLPDKSGVLDFTVVIAAQNDAPWVTNGGALIGDFMSQIPSSVVMDTREAYYDEGRDIVFFGEYSFGTPRGLTSNGVYLGTVGPDPGYHASSTALSIRPGPYSRLSTYTTPSTVIAGTSLDVVIVTKDYLGAVWTKDSSGNLEMKAYGTASSGAALTYDGSIAQVESETGTYRGSVVFEEAGGYTVGVTEGPGKQKLLSTDRSAELQAVTVKAAVTAAKQSQLIISSTCANLVAGSSCLIEVAPKDEFGNAKDDIDVEEVFMISVYDSVGFPAFNTSTPMPFVSTVSLIKYGLLGSNLKNSAAKYIVEVTKGGVMIAGSPAQIEIVPGNFNVDKASVDAETRGEYDPSDETQEFEISLYDSYDNFISAKQSHLDSLEVKWYRPTPEMPESGGDEITETFTNFTSSVSQSGSILVQFVDPSSATRHLSVRVSFSSQSVVNPDTDQPRFDIVYSRSLVISKGLRTDTIIAIAFSVVVFAAIAGLLLYRERLKNNKLKATMKATKFTAEEMRLLEVIMAKSSFGDELTESTHLSKDITIEKRLGMGAFGEVFLGKFGSEVVAIKTLKQISESNVTRFRGEMLLTKQLNHPNIVQYIGCVWDTEMIGLMLEFVSGGDLSGLLQNNETLTWQSPKHMQATDIANAMVYLHSTRYWEEEKQEWQKCVIHRDLKPDNMLVTADTFNVKLTDFGEARARKPDKTMTQVGTPIFIAPEVMKGDRYDERCDVFSFAICLVDMLQITPNIVELFAEAYITYKETDTGLSLVAITHCVVMEGLRPTLPDDIPASLGELIRDCWDGNPEGRPHFSEILDRLMFEVKADVFGLPLDEKEAKERKEGRMQRLESVRNTEREEGGMFVGVTDTKTRRIESLQKEREESLEMVKRLEDEVGVWKGKYEKLKGVGGGGGVLDGVLEGGFSNVGP</sequence>
<gene>
    <name evidence="8" type="ORF">TrLO_g969</name>
</gene>
<accession>A0A9W7FU58</accession>
<dbReference type="InterPro" id="IPR008271">
    <property type="entry name" value="Ser/Thr_kinase_AS"/>
</dbReference>
<reference evidence="9" key="1">
    <citation type="journal article" date="2023" name="Commun. Biol.">
        <title>Genome analysis of Parmales, the sister group of diatoms, reveals the evolutionary specialization of diatoms from phago-mixotrophs to photoautotrophs.</title>
        <authorList>
            <person name="Ban H."/>
            <person name="Sato S."/>
            <person name="Yoshikawa S."/>
            <person name="Yamada K."/>
            <person name="Nakamura Y."/>
            <person name="Ichinomiya M."/>
            <person name="Sato N."/>
            <person name="Blanc-Mathieu R."/>
            <person name="Endo H."/>
            <person name="Kuwata A."/>
            <person name="Ogata H."/>
        </authorList>
    </citation>
    <scope>NUCLEOTIDE SEQUENCE [LARGE SCALE GENOMIC DNA]</scope>
    <source>
        <strain evidence="9">NIES 3700</strain>
    </source>
</reference>
<feature type="transmembrane region" description="Helical" evidence="5">
    <location>
        <begin position="740"/>
        <end position="759"/>
    </location>
</feature>
<dbReference type="InterPro" id="IPR011009">
    <property type="entry name" value="Kinase-like_dom_sf"/>
</dbReference>
<keyword evidence="5" id="KW-1133">Transmembrane helix</keyword>
<dbReference type="PANTHER" id="PTHR44329">
    <property type="entry name" value="SERINE/THREONINE-PROTEIN KINASE TNNI3K-RELATED"/>
    <property type="match status" value="1"/>
</dbReference>
<dbReference type="GO" id="GO:0004674">
    <property type="term" value="F:protein serine/threonine kinase activity"/>
    <property type="evidence" value="ECO:0007669"/>
    <property type="project" value="TreeGrafter"/>
</dbReference>
<feature type="domain" description="Protein kinase" evidence="7">
    <location>
        <begin position="808"/>
        <end position="1084"/>
    </location>
</feature>
<evidence type="ECO:0000313" key="9">
    <source>
        <dbReference type="Proteomes" id="UP001165122"/>
    </source>
</evidence>
<keyword evidence="2 3" id="KW-0067">ATP-binding</keyword>
<evidence type="ECO:0000256" key="2">
    <source>
        <dbReference type="ARBA" id="ARBA00022840"/>
    </source>
</evidence>
<evidence type="ECO:0000259" key="7">
    <source>
        <dbReference type="PROSITE" id="PS50011"/>
    </source>
</evidence>
<keyword evidence="1 3" id="KW-0547">Nucleotide-binding</keyword>
<evidence type="ECO:0000256" key="6">
    <source>
        <dbReference type="SAM" id="SignalP"/>
    </source>
</evidence>
<feature type="binding site" evidence="3">
    <location>
        <position position="835"/>
    </location>
    <ligand>
        <name>ATP</name>
        <dbReference type="ChEBI" id="CHEBI:30616"/>
    </ligand>
</feature>
<dbReference type="Gene3D" id="3.30.200.20">
    <property type="entry name" value="Phosphorylase Kinase, domain 1"/>
    <property type="match status" value="1"/>
</dbReference>
<dbReference type="GO" id="GO:0005524">
    <property type="term" value="F:ATP binding"/>
    <property type="evidence" value="ECO:0007669"/>
    <property type="project" value="UniProtKB-UniRule"/>
</dbReference>
<dbReference type="PROSITE" id="PS00108">
    <property type="entry name" value="PROTEIN_KINASE_ST"/>
    <property type="match status" value="1"/>
</dbReference>
<evidence type="ECO:0000313" key="8">
    <source>
        <dbReference type="EMBL" id="GMI18195.1"/>
    </source>
</evidence>
<dbReference type="InterPro" id="IPR000742">
    <property type="entry name" value="EGF"/>
</dbReference>
<dbReference type="InterPro" id="IPR051681">
    <property type="entry name" value="Ser/Thr_Kinases-Pseudokinases"/>
</dbReference>
<evidence type="ECO:0000256" key="3">
    <source>
        <dbReference type="PROSITE-ProRule" id="PRU10141"/>
    </source>
</evidence>
<dbReference type="Proteomes" id="UP001165122">
    <property type="component" value="Unassembled WGS sequence"/>
</dbReference>
<protein>
    <recommendedName>
        <fullName evidence="7">Protein kinase domain-containing protein</fullName>
    </recommendedName>
</protein>
<dbReference type="PROSITE" id="PS00022">
    <property type="entry name" value="EGF_1"/>
    <property type="match status" value="1"/>
</dbReference>
<dbReference type="SUPFAM" id="SSF56112">
    <property type="entry name" value="Protein kinase-like (PK-like)"/>
    <property type="match status" value="1"/>
</dbReference>
<dbReference type="PROSITE" id="PS01186">
    <property type="entry name" value="EGF_2"/>
    <property type="match status" value="1"/>
</dbReference>
<dbReference type="PROSITE" id="PS50011">
    <property type="entry name" value="PROTEIN_KINASE_DOM"/>
    <property type="match status" value="1"/>
</dbReference>
<dbReference type="AlphaFoldDB" id="A0A9W7FU58"/>
<keyword evidence="4" id="KW-0175">Coiled coil</keyword>
<evidence type="ECO:0000256" key="4">
    <source>
        <dbReference type="SAM" id="Coils"/>
    </source>
</evidence>
<dbReference type="Gene3D" id="1.10.510.10">
    <property type="entry name" value="Transferase(Phosphotransferase) domain 1"/>
    <property type="match status" value="1"/>
</dbReference>
<keyword evidence="5" id="KW-0472">Membrane</keyword>
<dbReference type="Pfam" id="PF00069">
    <property type="entry name" value="Pkinase"/>
    <property type="match status" value="1"/>
</dbReference>
<dbReference type="InterPro" id="IPR017441">
    <property type="entry name" value="Protein_kinase_ATP_BS"/>
</dbReference>
<keyword evidence="9" id="KW-1185">Reference proteome</keyword>
<proteinExistence type="predicted"/>
<feature type="chain" id="PRO_5040967168" description="Protein kinase domain-containing protein" evidence="6">
    <location>
        <begin position="18"/>
        <end position="1190"/>
    </location>
</feature>
<feature type="coiled-coil region" evidence="4">
    <location>
        <begin position="1101"/>
        <end position="1156"/>
    </location>
</feature>
<comment type="caution">
    <text evidence="8">The sequence shown here is derived from an EMBL/GenBank/DDBJ whole genome shotgun (WGS) entry which is preliminary data.</text>
</comment>
<keyword evidence="6" id="KW-0732">Signal</keyword>